<dbReference type="EMBL" id="CADEBD010000290">
    <property type="protein sequence ID" value="CAB3232583.1"/>
    <property type="molecule type" value="Genomic_DNA"/>
</dbReference>
<dbReference type="Proteomes" id="UP000494256">
    <property type="component" value="Unassembled WGS sequence"/>
</dbReference>
<comment type="caution">
    <text evidence="1">The sequence shown here is derived from an EMBL/GenBank/DDBJ whole genome shotgun (WGS) entry which is preliminary data.</text>
</comment>
<evidence type="ECO:0000313" key="2">
    <source>
        <dbReference type="Proteomes" id="UP000494256"/>
    </source>
</evidence>
<gene>
    <name evidence="1" type="ORF">APLA_LOCUS5741</name>
</gene>
<reference evidence="1 2" key="1">
    <citation type="submission" date="2020-04" db="EMBL/GenBank/DDBJ databases">
        <authorList>
            <person name="Wallbank WR R."/>
            <person name="Pardo Diaz C."/>
            <person name="Kozak K."/>
            <person name="Martin S."/>
            <person name="Jiggins C."/>
            <person name="Moest M."/>
            <person name="Warren A I."/>
            <person name="Byers J.R.P. K."/>
            <person name="Montejo-Kovacevich G."/>
            <person name="Yen C E."/>
        </authorList>
    </citation>
    <scope>NUCLEOTIDE SEQUENCE [LARGE SCALE GENOMIC DNA]</scope>
</reference>
<protein>
    <submittedName>
        <fullName evidence="1">Uncharacterized protein</fullName>
    </submittedName>
</protein>
<organism evidence="1 2">
    <name type="scientific">Arctia plantaginis</name>
    <name type="common">Wood tiger moth</name>
    <name type="synonym">Phalaena plantaginis</name>
    <dbReference type="NCBI Taxonomy" id="874455"/>
    <lineage>
        <taxon>Eukaryota</taxon>
        <taxon>Metazoa</taxon>
        <taxon>Ecdysozoa</taxon>
        <taxon>Arthropoda</taxon>
        <taxon>Hexapoda</taxon>
        <taxon>Insecta</taxon>
        <taxon>Pterygota</taxon>
        <taxon>Neoptera</taxon>
        <taxon>Endopterygota</taxon>
        <taxon>Lepidoptera</taxon>
        <taxon>Glossata</taxon>
        <taxon>Ditrysia</taxon>
        <taxon>Noctuoidea</taxon>
        <taxon>Erebidae</taxon>
        <taxon>Arctiinae</taxon>
        <taxon>Arctia</taxon>
    </lineage>
</organism>
<proteinExistence type="predicted"/>
<name>A0A8S0ZH42_ARCPL</name>
<dbReference type="OrthoDB" id="538816at2759"/>
<sequence>MSVYHDEFISKKDLRRDVLRDLDGYEPHTCFQDYIRCCCSNESRLADSSVSDTLPDFSNEISDVPFERDRFMDILQPCSTSAELAPSEREPATNIYKNTKEKYGQRKVNFHCGIDWRFGTNTSVANHHSMEGN</sequence>
<evidence type="ECO:0000313" key="1">
    <source>
        <dbReference type="EMBL" id="CAB3232583.1"/>
    </source>
</evidence>
<dbReference type="AlphaFoldDB" id="A0A8S0ZH42"/>
<accession>A0A8S0ZH42</accession>